<accession>A0ABQ4KUA0</accession>
<keyword evidence="2" id="KW-1185">Reference proteome</keyword>
<gene>
    <name evidence="1" type="ORF">J6TS1_11040</name>
</gene>
<keyword evidence="1" id="KW-0378">Hydrolase</keyword>
<sequence>MLQFFEIRKQQVIQVGIHHYFKSLSDLEKIYRCPGKFKFQEHSVASHSFKVTKIAQFLGTVEEMEGQKVDWRLLYEKALNHDYAELFTGDIKTPVKYASKELKRLFNEVEEEMTRKFVEKEFPLEFQNVYLGRFKEGKDDTLEGRILSVADKIDLLYESFGEIQKENPETLFMEIYEEALSTILLFKDMTCVQYFLDQILPEMLRERFIEQSELTAITERMIEESRSR</sequence>
<proteinExistence type="predicted"/>
<dbReference type="InterPro" id="IPR003607">
    <property type="entry name" value="HD/PDEase_dom"/>
</dbReference>
<protein>
    <submittedName>
        <fullName evidence="1">Hydrolase</fullName>
    </submittedName>
</protein>
<name>A0ABQ4KUA0_SIMTE</name>
<dbReference type="Proteomes" id="UP000680670">
    <property type="component" value="Unassembled WGS sequence"/>
</dbReference>
<evidence type="ECO:0000313" key="2">
    <source>
        <dbReference type="Proteomes" id="UP000680670"/>
    </source>
</evidence>
<dbReference type="EMBL" id="BORJ01000002">
    <property type="protein sequence ID" value="GIN95234.1"/>
    <property type="molecule type" value="Genomic_DNA"/>
</dbReference>
<dbReference type="Gene3D" id="1.10.3210.10">
    <property type="entry name" value="Hypothetical protein af1432"/>
    <property type="match status" value="1"/>
</dbReference>
<evidence type="ECO:0000313" key="1">
    <source>
        <dbReference type="EMBL" id="GIN95234.1"/>
    </source>
</evidence>
<organism evidence="1 2">
    <name type="scientific">Siminovitchia terrae</name>
    <name type="common">Bacillus terrae</name>
    <dbReference type="NCBI Taxonomy" id="1914933"/>
    <lineage>
        <taxon>Bacteria</taxon>
        <taxon>Bacillati</taxon>
        <taxon>Bacillota</taxon>
        <taxon>Bacilli</taxon>
        <taxon>Bacillales</taxon>
        <taxon>Bacillaceae</taxon>
        <taxon>Siminovitchia</taxon>
    </lineage>
</organism>
<reference evidence="1 2" key="1">
    <citation type="submission" date="2021-03" db="EMBL/GenBank/DDBJ databases">
        <title>Antimicrobial resistance genes in bacteria isolated from Japanese honey, and their potential for conferring macrolide and lincosamide resistance in the American foulbrood pathogen Paenibacillus larvae.</title>
        <authorList>
            <person name="Okamoto M."/>
            <person name="Kumagai M."/>
            <person name="Kanamori H."/>
            <person name="Takamatsu D."/>
        </authorList>
    </citation>
    <scope>NUCLEOTIDE SEQUENCE [LARGE SCALE GENOMIC DNA]</scope>
    <source>
        <strain evidence="1 2">J6TS1</strain>
    </source>
</reference>
<dbReference type="SUPFAM" id="SSF109604">
    <property type="entry name" value="HD-domain/PDEase-like"/>
    <property type="match status" value="1"/>
</dbReference>
<dbReference type="Pfam" id="PF12917">
    <property type="entry name" value="YfbR-like"/>
    <property type="match status" value="1"/>
</dbReference>
<dbReference type="GO" id="GO:0016787">
    <property type="term" value="F:hydrolase activity"/>
    <property type="evidence" value="ECO:0007669"/>
    <property type="project" value="UniProtKB-KW"/>
</dbReference>
<dbReference type="CDD" id="cd00077">
    <property type="entry name" value="HDc"/>
    <property type="match status" value="1"/>
</dbReference>
<comment type="caution">
    <text evidence="1">The sequence shown here is derived from an EMBL/GenBank/DDBJ whole genome shotgun (WGS) entry which is preliminary data.</text>
</comment>